<dbReference type="Proteomes" id="UP000234382">
    <property type="component" value="Unassembled WGS sequence"/>
</dbReference>
<dbReference type="EMBL" id="FXYX01000017">
    <property type="protein sequence ID" value="SMX90738.1"/>
    <property type="molecule type" value="Genomic_DNA"/>
</dbReference>
<gene>
    <name evidence="1" type="ORF">BI49514_02333</name>
</gene>
<organism evidence="1 2">
    <name type="scientific">Brevibacterium iodinum ATCC 49514</name>
    <dbReference type="NCBI Taxonomy" id="1255616"/>
    <lineage>
        <taxon>Bacteria</taxon>
        <taxon>Bacillati</taxon>
        <taxon>Actinomycetota</taxon>
        <taxon>Actinomycetes</taxon>
        <taxon>Micrococcales</taxon>
        <taxon>Brevibacteriaceae</taxon>
        <taxon>Brevibacterium</taxon>
    </lineage>
</organism>
<protein>
    <submittedName>
        <fullName evidence="1">Uncharacterized protein</fullName>
    </submittedName>
</protein>
<dbReference type="RefSeq" id="WP_101546703.1">
    <property type="nucleotide sequence ID" value="NZ_FXYX01000017.1"/>
</dbReference>
<sequence length="289" mass="33531">MSEDLPEHEWRTIADYVEGQSNKGIVEDEERTEVTLVQRVRSYRLLGSDYEIFDVHTNLDERWWVITNPTNLYLQGRFPSYDETFSFHLGLGLRIMNQERVETDDDRLEHIGGAWRRYDDAVNALNTAREAEDFQSIGIKCRDALIAFGKQHQADEWVIEDGERPKANDFKQWADLYAKSLATGRVRRYLKEISHKTWDIAVELQHYSNATSWDAELVLDATHNVFDGLSTAMVKRARKEPDRCPNCGSYRFSLTGHVDVRSGTRGWLSFEACSACSYRSEESFDPWDD</sequence>
<dbReference type="AlphaFoldDB" id="A0A2H1JTY1"/>
<evidence type="ECO:0000313" key="1">
    <source>
        <dbReference type="EMBL" id="SMX90738.1"/>
    </source>
</evidence>
<accession>A0A2H1JTY1</accession>
<evidence type="ECO:0000313" key="2">
    <source>
        <dbReference type="Proteomes" id="UP000234382"/>
    </source>
</evidence>
<name>A0A2H1JTY1_9MICO</name>
<proteinExistence type="predicted"/>
<reference evidence="2" key="1">
    <citation type="submission" date="2017-03" db="EMBL/GenBank/DDBJ databases">
        <authorList>
            <person name="Monnet C."/>
        </authorList>
    </citation>
    <scope>NUCLEOTIDE SEQUENCE [LARGE SCALE GENOMIC DNA]</scope>
    <source>
        <strain evidence="2">ATCC 49514</strain>
    </source>
</reference>
<keyword evidence="2" id="KW-1185">Reference proteome</keyword>